<sequence length="355" mass="39714">MMEFIKTQEEQHKHFSCPFEGCTKVLTSYPGLKYHIQRNHEPQSDGFICEKCLRSFKSSNGLRYHCERGRCEEGTRRTDSASDEEPPSEILPGYGAAAVKQEKLSKKKIPPALDLSNLNDPAYGTERLTEFAIIATSPLVQRAPMKPWEIPSGQLESYLRVKQECDTGNVVEMETSPCLQETRLSSTDKNGKAYWQCFIAGLTSSSVAKACVAVLHSKAKACVAVLHKFDVIHISVSPVWPKCLCGSSLLFNSHQWPKFVIAGTKVCIGFVQWVDVEYVALQESIAQRAAGLNGYVERYVAPNGLRLIEIRKFAQLDNISNSLVHLYFTSDVPQQQNMCAECTIDHPFFVKGKGR</sequence>
<evidence type="ECO:0000313" key="8">
    <source>
        <dbReference type="EMBL" id="CAG2221595.1"/>
    </source>
</evidence>
<keyword evidence="6" id="KW-0539">Nucleus</keyword>
<comment type="subcellular location">
    <subcellularLocation>
        <location evidence="1">Nucleus</location>
    </subcellularLocation>
</comment>
<dbReference type="GO" id="GO:0003723">
    <property type="term" value="F:RNA binding"/>
    <property type="evidence" value="ECO:0007669"/>
    <property type="project" value="InterPro"/>
</dbReference>
<gene>
    <name evidence="8" type="ORF">MEDL_35002</name>
</gene>
<reference evidence="8" key="1">
    <citation type="submission" date="2021-03" db="EMBL/GenBank/DDBJ databases">
        <authorList>
            <person name="Bekaert M."/>
        </authorList>
    </citation>
    <scope>NUCLEOTIDE SEQUENCE</scope>
</reference>
<comment type="caution">
    <text evidence="8">The sequence shown here is derived from an EMBL/GenBank/DDBJ whole genome shotgun (WGS) entry which is preliminary data.</text>
</comment>
<keyword evidence="3" id="KW-0805">Transcription regulation</keyword>
<evidence type="ECO:0000256" key="2">
    <source>
        <dbReference type="ARBA" id="ARBA00022491"/>
    </source>
</evidence>
<keyword evidence="2" id="KW-0678">Repressor</keyword>
<keyword evidence="5" id="KW-0804">Transcription</keyword>
<dbReference type="GO" id="GO:0003677">
    <property type="term" value="F:DNA binding"/>
    <property type="evidence" value="ECO:0007669"/>
    <property type="project" value="UniProtKB-KW"/>
</dbReference>
<evidence type="ECO:0000259" key="7">
    <source>
        <dbReference type="PROSITE" id="PS51148"/>
    </source>
</evidence>
<evidence type="ECO:0000256" key="1">
    <source>
        <dbReference type="ARBA" id="ARBA00004123"/>
    </source>
</evidence>
<evidence type="ECO:0000256" key="6">
    <source>
        <dbReference type="ARBA" id="ARBA00023242"/>
    </source>
</evidence>
<evidence type="ECO:0000256" key="3">
    <source>
        <dbReference type="ARBA" id="ARBA00023015"/>
    </source>
</evidence>
<dbReference type="Proteomes" id="UP000683360">
    <property type="component" value="Unassembled WGS sequence"/>
</dbReference>
<feature type="domain" description="AXH" evidence="7">
    <location>
        <begin position="248"/>
        <end position="355"/>
    </location>
</feature>
<dbReference type="PROSITE" id="PS51148">
    <property type="entry name" value="AXH"/>
    <property type="match status" value="1"/>
</dbReference>
<dbReference type="SMART" id="SM00355">
    <property type="entry name" value="ZnF_C2H2"/>
    <property type="match status" value="2"/>
</dbReference>
<keyword evidence="9" id="KW-1185">Reference proteome</keyword>
<dbReference type="EMBL" id="CAJPWZ010001684">
    <property type="protein sequence ID" value="CAG2221595.1"/>
    <property type="molecule type" value="Genomic_DNA"/>
</dbReference>
<dbReference type="InterPro" id="IPR003652">
    <property type="entry name" value="Ataxin_AXH_dom"/>
</dbReference>
<proteinExistence type="predicted"/>
<dbReference type="SUPFAM" id="SSF102031">
    <property type="entry name" value="AXH domain"/>
    <property type="match status" value="1"/>
</dbReference>
<evidence type="ECO:0000256" key="4">
    <source>
        <dbReference type="ARBA" id="ARBA00023125"/>
    </source>
</evidence>
<keyword evidence="4" id="KW-0238">DNA-binding</keyword>
<evidence type="ECO:0000313" key="9">
    <source>
        <dbReference type="Proteomes" id="UP000683360"/>
    </source>
</evidence>
<dbReference type="AlphaFoldDB" id="A0A8S3SIM1"/>
<dbReference type="InterPro" id="IPR036096">
    <property type="entry name" value="Ataxin_AXH_dom_sf"/>
</dbReference>
<name>A0A8S3SIM1_MYTED</name>
<protein>
    <submittedName>
        <fullName evidence="8">HBP1</fullName>
    </submittedName>
</protein>
<accession>A0A8S3SIM1</accession>
<dbReference type="InterPro" id="IPR013087">
    <property type="entry name" value="Znf_C2H2_type"/>
</dbReference>
<dbReference type="Gene3D" id="3.30.160.60">
    <property type="entry name" value="Classic Zinc Finger"/>
    <property type="match status" value="1"/>
</dbReference>
<dbReference type="GO" id="GO:0005634">
    <property type="term" value="C:nucleus"/>
    <property type="evidence" value="ECO:0007669"/>
    <property type="project" value="UniProtKB-SubCell"/>
</dbReference>
<organism evidence="8 9">
    <name type="scientific">Mytilus edulis</name>
    <name type="common">Blue mussel</name>
    <dbReference type="NCBI Taxonomy" id="6550"/>
    <lineage>
        <taxon>Eukaryota</taxon>
        <taxon>Metazoa</taxon>
        <taxon>Spiralia</taxon>
        <taxon>Lophotrochozoa</taxon>
        <taxon>Mollusca</taxon>
        <taxon>Bivalvia</taxon>
        <taxon>Autobranchia</taxon>
        <taxon>Pteriomorphia</taxon>
        <taxon>Mytilida</taxon>
        <taxon>Mytiloidea</taxon>
        <taxon>Mytilidae</taxon>
        <taxon>Mytilinae</taxon>
        <taxon>Mytilus</taxon>
    </lineage>
</organism>
<dbReference type="OrthoDB" id="1919336at2759"/>
<evidence type="ECO:0000256" key="5">
    <source>
        <dbReference type="ARBA" id="ARBA00023163"/>
    </source>
</evidence>